<dbReference type="InterPro" id="IPR036291">
    <property type="entry name" value="NAD(P)-bd_dom_sf"/>
</dbReference>
<name>A0A4P6JJG8_KTERU</name>
<evidence type="ECO:0000259" key="1">
    <source>
        <dbReference type="Pfam" id="PF01370"/>
    </source>
</evidence>
<keyword evidence="3" id="KW-1185">Reference proteome</keyword>
<dbReference type="AlphaFoldDB" id="A0A4P6JJG8"/>
<dbReference type="SUPFAM" id="SSF51735">
    <property type="entry name" value="NAD(P)-binding Rossmann-fold domains"/>
    <property type="match status" value="1"/>
</dbReference>
<organism evidence="2 3">
    <name type="scientific">Ktedonosporobacter rubrisoli</name>
    <dbReference type="NCBI Taxonomy" id="2509675"/>
    <lineage>
        <taxon>Bacteria</taxon>
        <taxon>Bacillati</taxon>
        <taxon>Chloroflexota</taxon>
        <taxon>Ktedonobacteria</taxon>
        <taxon>Ktedonobacterales</taxon>
        <taxon>Ktedonosporobacteraceae</taxon>
        <taxon>Ktedonosporobacter</taxon>
    </lineage>
</organism>
<dbReference type="CDD" id="cd05262">
    <property type="entry name" value="SDR_a7"/>
    <property type="match status" value="1"/>
</dbReference>
<dbReference type="KEGG" id="kbs:EPA93_04255"/>
<dbReference type="Pfam" id="PF01370">
    <property type="entry name" value="Epimerase"/>
    <property type="match status" value="1"/>
</dbReference>
<dbReference type="PANTHER" id="PTHR48079:SF9">
    <property type="entry name" value="PUTATIVE-RELATED"/>
    <property type="match status" value="1"/>
</dbReference>
<protein>
    <submittedName>
        <fullName evidence="2">SDR family oxidoreductase</fullName>
    </submittedName>
</protein>
<dbReference type="RefSeq" id="WP_129885847.1">
    <property type="nucleotide sequence ID" value="NZ_CP035758.1"/>
</dbReference>
<feature type="domain" description="NAD-dependent epimerase/dehydratase" evidence="1">
    <location>
        <begin position="3"/>
        <end position="213"/>
    </location>
</feature>
<dbReference type="OrthoDB" id="9807212at2"/>
<dbReference type="Gene3D" id="3.40.50.720">
    <property type="entry name" value="NAD(P)-binding Rossmann-like Domain"/>
    <property type="match status" value="1"/>
</dbReference>
<evidence type="ECO:0000313" key="3">
    <source>
        <dbReference type="Proteomes" id="UP000290365"/>
    </source>
</evidence>
<dbReference type="EMBL" id="CP035758">
    <property type="protein sequence ID" value="QBD75248.1"/>
    <property type="molecule type" value="Genomic_DNA"/>
</dbReference>
<dbReference type="InterPro" id="IPR051783">
    <property type="entry name" value="NAD(P)-dependent_oxidoreduct"/>
</dbReference>
<dbReference type="InterPro" id="IPR001509">
    <property type="entry name" value="Epimerase_deHydtase"/>
</dbReference>
<dbReference type="GO" id="GO:0004029">
    <property type="term" value="F:aldehyde dehydrogenase (NAD+) activity"/>
    <property type="evidence" value="ECO:0007669"/>
    <property type="project" value="TreeGrafter"/>
</dbReference>
<dbReference type="GO" id="GO:0005737">
    <property type="term" value="C:cytoplasm"/>
    <property type="evidence" value="ECO:0007669"/>
    <property type="project" value="TreeGrafter"/>
</dbReference>
<sequence length="298" mass="31382">MRVFVTGASGFVGSAVVLELLAAGHQVLGLARSDAAAANVASAGAQVHRGSLDDLDSLRSGAAVADGVIHTAYMHDFADYMEAARIDKRAIETIGEILAGSGRPFVVTSGTGGLRQGRVGTEEDESDPNSATRLLSEVAALSLASRGVRASLLRLPSSVHGAGDHGFVPWLINIARAKGVSAYPGDGANRWPAVHRLDAAHLFRLALENAEAGSRLHAVAEEGIPVREIASVIGRRLGVPVVSLPVEQAGDHFGFLGRFVSRDIPASSALTRKRLKWYPVQPGLLADLDKDYYFAHEA</sequence>
<accession>A0A4P6JJG8</accession>
<reference evidence="2 3" key="1">
    <citation type="submission" date="2019-01" db="EMBL/GenBank/DDBJ databases">
        <title>Ktedonosporobacter rubrisoli SCAWS-G2.</title>
        <authorList>
            <person name="Huang Y."/>
            <person name="Yan B."/>
        </authorList>
    </citation>
    <scope>NUCLEOTIDE SEQUENCE [LARGE SCALE GENOMIC DNA]</scope>
    <source>
        <strain evidence="2 3">SCAWS-G2</strain>
    </source>
</reference>
<proteinExistence type="predicted"/>
<dbReference type="Proteomes" id="UP000290365">
    <property type="component" value="Chromosome"/>
</dbReference>
<dbReference type="PANTHER" id="PTHR48079">
    <property type="entry name" value="PROTEIN YEEZ"/>
    <property type="match status" value="1"/>
</dbReference>
<evidence type="ECO:0000313" key="2">
    <source>
        <dbReference type="EMBL" id="QBD75248.1"/>
    </source>
</evidence>
<gene>
    <name evidence="2" type="ORF">EPA93_04255</name>
</gene>